<accession>A0ABW4VHB5</accession>
<evidence type="ECO:0000313" key="3">
    <source>
        <dbReference type="Proteomes" id="UP001597361"/>
    </source>
</evidence>
<dbReference type="EMBL" id="JBHUHR010000015">
    <property type="protein sequence ID" value="MFD2034083.1"/>
    <property type="molecule type" value="Genomic_DNA"/>
</dbReference>
<feature type="domain" description="NmrA-like" evidence="1">
    <location>
        <begin position="2"/>
        <end position="262"/>
    </location>
</feature>
<name>A0ABW4VHB5_9BACT</name>
<dbReference type="InterPro" id="IPR052718">
    <property type="entry name" value="NmrA-type_oxidoreductase"/>
</dbReference>
<dbReference type="EC" id="1.6.5.2" evidence="2"/>
<reference evidence="3" key="1">
    <citation type="journal article" date="2019" name="Int. J. Syst. Evol. Microbiol.">
        <title>The Global Catalogue of Microorganisms (GCM) 10K type strain sequencing project: providing services to taxonomists for standard genome sequencing and annotation.</title>
        <authorList>
            <consortium name="The Broad Institute Genomics Platform"/>
            <consortium name="The Broad Institute Genome Sequencing Center for Infectious Disease"/>
            <person name="Wu L."/>
            <person name="Ma J."/>
        </authorList>
    </citation>
    <scope>NUCLEOTIDE SEQUENCE [LARGE SCALE GENOMIC DNA]</scope>
    <source>
        <strain evidence="3">CGMCC 1.15180</strain>
    </source>
</reference>
<dbReference type="PANTHER" id="PTHR47129">
    <property type="entry name" value="QUINONE OXIDOREDUCTASE 2"/>
    <property type="match status" value="1"/>
</dbReference>
<dbReference type="CDD" id="cd05269">
    <property type="entry name" value="TMR_SDR_a"/>
    <property type="match status" value="1"/>
</dbReference>
<protein>
    <submittedName>
        <fullName evidence="2">SDR family oxidoreductase</fullName>
        <ecNumber evidence="2">1.6.5.2</ecNumber>
    </submittedName>
</protein>
<evidence type="ECO:0000259" key="1">
    <source>
        <dbReference type="Pfam" id="PF05368"/>
    </source>
</evidence>
<comment type="caution">
    <text evidence="2">The sequence shown here is derived from an EMBL/GenBank/DDBJ whole genome shotgun (WGS) entry which is preliminary data.</text>
</comment>
<organism evidence="2 3">
    <name type="scientific">Belliella marina</name>
    <dbReference type="NCBI Taxonomy" id="1644146"/>
    <lineage>
        <taxon>Bacteria</taxon>
        <taxon>Pseudomonadati</taxon>
        <taxon>Bacteroidota</taxon>
        <taxon>Cytophagia</taxon>
        <taxon>Cytophagales</taxon>
        <taxon>Cyclobacteriaceae</taxon>
        <taxon>Belliella</taxon>
    </lineage>
</organism>
<dbReference type="Proteomes" id="UP001597361">
    <property type="component" value="Unassembled WGS sequence"/>
</dbReference>
<dbReference type="Pfam" id="PF05368">
    <property type="entry name" value="NmrA"/>
    <property type="match status" value="1"/>
</dbReference>
<proteinExistence type="predicted"/>
<evidence type="ECO:0000313" key="2">
    <source>
        <dbReference type="EMBL" id="MFD2034083.1"/>
    </source>
</evidence>
<keyword evidence="2" id="KW-0560">Oxidoreductase</keyword>
<dbReference type="Gene3D" id="3.90.25.10">
    <property type="entry name" value="UDP-galactose 4-epimerase, domain 1"/>
    <property type="match status" value="1"/>
</dbReference>
<dbReference type="Gene3D" id="3.40.50.720">
    <property type="entry name" value="NAD(P)-binding Rossmann-like Domain"/>
    <property type="match status" value="1"/>
</dbReference>
<dbReference type="GO" id="GO:0003955">
    <property type="term" value="F:NAD(P)H dehydrogenase (quinone) activity"/>
    <property type="evidence" value="ECO:0007669"/>
    <property type="project" value="UniProtKB-EC"/>
</dbReference>
<dbReference type="RefSeq" id="WP_376883946.1">
    <property type="nucleotide sequence ID" value="NZ_JBHUHR010000015.1"/>
</dbReference>
<dbReference type="PANTHER" id="PTHR47129:SF1">
    <property type="entry name" value="NMRA-LIKE DOMAIN-CONTAINING PROTEIN"/>
    <property type="match status" value="1"/>
</dbReference>
<dbReference type="InterPro" id="IPR036291">
    <property type="entry name" value="NAD(P)-bd_dom_sf"/>
</dbReference>
<dbReference type="SUPFAM" id="SSF51735">
    <property type="entry name" value="NAD(P)-binding Rossmann-fold domains"/>
    <property type="match status" value="1"/>
</dbReference>
<dbReference type="InterPro" id="IPR008030">
    <property type="entry name" value="NmrA-like"/>
</dbReference>
<gene>
    <name evidence="2" type="ORF">ACFSKL_04730</name>
</gene>
<sequence>MIAITGANGNLGSATIQNLLQKTEASDIVAIVRNPETVVDFREQGVIILKADYNDYNSLSKAFENVKTALQVSTVGVDTPAAQFQEGNVVKAMETNQVSHIVYTSMVQARPNTIFQGTAAQFHTEELIRKTGIPYTFFRNNMYMEAIPGLIGYALETGEIRYPSGNGKVGYASRQDIAEAIAKVLTAGNNMHENKTYEITGSEAWSFRDLAQIISEEKGLTIKHLDISDETFRMELNSYQLPIQVVDLLVSMANAIKAGEFSHTENTLGKLLGRKPMDLTAYIKSL</sequence>
<keyword evidence="3" id="KW-1185">Reference proteome</keyword>